<dbReference type="Pfam" id="PF07714">
    <property type="entry name" value="PK_Tyr_Ser-Thr"/>
    <property type="match status" value="1"/>
</dbReference>
<dbReference type="InterPro" id="IPR011009">
    <property type="entry name" value="Kinase-like_dom_sf"/>
</dbReference>
<dbReference type="InterPro" id="IPR008266">
    <property type="entry name" value="Tyr_kinase_AS"/>
</dbReference>
<feature type="transmembrane region" description="Helical" evidence="4">
    <location>
        <begin position="540"/>
        <end position="561"/>
    </location>
</feature>
<reference evidence="6 7" key="1">
    <citation type="submission" date="2024-08" db="EMBL/GenBank/DDBJ databases">
        <authorList>
            <person name="Cucini C."/>
            <person name="Frati F."/>
        </authorList>
    </citation>
    <scope>NUCLEOTIDE SEQUENCE [LARGE SCALE GENOMIC DNA]</scope>
</reference>
<dbReference type="CDD" id="cd00192">
    <property type="entry name" value="PTKc"/>
    <property type="match status" value="1"/>
</dbReference>
<dbReference type="Gene3D" id="3.30.200.20">
    <property type="entry name" value="Phosphorylase Kinase, domain 1"/>
    <property type="match status" value="1"/>
</dbReference>
<comment type="caution">
    <text evidence="6">The sequence shown here is derived from an EMBL/GenBank/DDBJ whole genome shotgun (WGS) entry which is preliminary data.</text>
</comment>
<evidence type="ECO:0000256" key="1">
    <source>
        <dbReference type="ARBA" id="ARBA00004167"/>
    </source>
</evidence>
<keyword evidence="3" id="KW-0067">ATP-binding</keyword>
<dbReference type="PROSITE" id="PS50011">
    <property type="entry name" value="PROTEIN_KINASE_DOM"/>
    <property type="match status" value="1"/>
</dbReference>
<keyword evidence="3" id="KW-0547">Nucleotide-binding</keyword>
<sequence length="943" mass="107294">MRFLLYVALRKIFQIVFLFHGVTMVTASTATLSSLEKCGKLELQRCKTKGSDIATESCFFSTETFQFPNEENSSEIHALWTSSNVSRVLHVSTSHNCHLTLCDDKNLMGYCAQFSSATEKDYSEFAGILQSRTLSVACSCKSDTDGNTEDKPDEHFDRNYVGVVYSPYDKYWGNGSNGTKPRRVSWQDYTEDEMRISLQTIEKKFSHISTFGIGTRPNTTKWYEGDMIAFVPKIAAEINLKLGYPALRTAIGIFRKDDVNLEWNSRELLNAVDAAKFANEMFNGTVWGITVTSQYATDAVKARDAIEMIHHVKNLSDANNLQLKIGIRLDTCSEFVATKRPEDDIGGPTYFPVEGYQVPLTRYQSSLQEIAQISDYILCITFPPSNYAQLPMPSVLEIMQKEFLRLKLELKKVNPNLKLIIETGVPSEGIGNGFKNSLHNLRMYWYSMAKFAKKEQLMFHLFEATDQPWKNIQDNVSPRFDLNGPNGTDAHFGWWRRANNSFPPVYIEKILEDKQIPASLYNGNDEDNEIFGNLPPMARVLIGCVLGFVGLTFGCLGYLWWKLRKARRDVISRAYVEQFHRGGEQFARGETDYAVALRMPYDRKYELAKESFHIDKTTVIGSGQSGVVFQGTILHCPNPVAFKCTTSSSTVVDIKSIMTEIKILSLIGEHENIVCILGAYTRKIQRGIVYVALEYCSMGNLEQFLRQIPSKTVRKDHIESDYVDRNELEDFCISNPGYVTTAPAILNGYICSDQIEMLEAVESQPNSSRTFREIDLRTMLQWSYQIASAMEYVSAKNVVHADLAARNVLLASLDQVKISDFGLSRKQYQDIRVTHDKDTPLPWRWMAPESLRNLVFSAETDIWSYGVTIWEIFSLAEVPYHGISYDMKFVQQLEKGIRLPQARLATTELHAQLLRCWSISPTNRPTFTDLLEFFETSTECKSF</sequence>
<dbReference type="PANTHER" id="PTHR24416">
    <property type="entry name" value="TYROSINE-PROTEIN KINASE RECEPTOR"/>
    <property type="match status" value="1"/>
</dbReference>
<comment type="catalytic activity">
    <reaction evidence="2">
        <text>L-tyrosyl-[protein] + ATP = O-phospho-L-tyrosyl-[protein] + ADP + H(+)</text>
        <dbReference type="Rhea" id="RHEA:10596"/>
        <dbReference type="Rhea" id="RHEA-COMP:10136"/>
        <dbReference type="Rhea" id="RHEA-COMP:20101"/>
        <dbReference type="ChEBI" id="CHEBI:15378"/>
        <dbReference type="ChEBI" id="CHEBI:30616"/>
        <dbReference type="ChEBI" id="CHEBI:46858"/>
        <dbReference type="ChEBI" id="CHEBI:61978"/>
        <dbReference type="ChEBI" id="CHEBI:456216"/>
        <dbReference type="EC" id="2.7.10.1"/>
    </reaction>
</comment>
<dbReference type="PANTHER" id="PTHR24416:SF600">
    <property type="entry name" value="PDGF- AND VEGF-RECEPTOR RELATED, ISOFORM J"/>
    <property type="match status" value="1"/>
</dbReference>
<dbReference type="InterPro" id="IPR001245">
    <property type="entry name" value="Ser-Thr/Tyr_kinase_cat_dom"/>
</dbReference>
<keyword evidence="4" id="KW-1133">Transmembrane helix</keyword>
<evidence type="ECO:0000256" key="2">
    <source>
        <dbReference type="ARBA" id="ARBA00051243"/>
    </source>
</evidence>
<keyword evidence="7" id="KW-1185">Reference proteome</keyword>
<keyword evidence="4" id="KW-0472">Membrane</keyword>
<organism evidence="6 7">
    <name type="scientific">Orchesella dallaii</name>
    <dbReference type="NCBI Taxonomy" id="48710"/>
    <lineage>
        <taxon>Eukaryota</taxon>
        <taxon>Metazoa</taxon>
        <taxon>Ecdysozoa</taxon>
        <taxon>Arthropoda</taxon>
        <taxon>Hexapoda</taxon>
        <taxon>Collembola</taxon>
        <taxon>Entomobryomorpha</taxon>
        <taxon>Entomobryoidea</taxon>
        <taxon>Orchesellidae</taxon>
        <taxon>Orchesellinae</taxon>
        <taxon>Orchesella</taxon>
    </lineage>
</organism>
<name>A0ABP1PRB5_9HEXA</name>
<proteinExistence type="predicted"/>
<evidence type="ECO:0000313" key="7">
    <source>
        <dbReference type="Proteomes" id="UP001642540"/>
    </source>
</evidence>
<dbReference type="PROSITE" id="PS00107">
    <property type="entry name" value="PROTEIN_KINASE_ATP"/>
    <property type="match status" value="1"/>
</dbReference>
<gene>
    <name evidence="6" type="ORF">ODALV1_LOCUS2885</name>
</gene>
<accession>A0ABP1PRB5</accession>
<dbReference type="InterPro" id="IPR000719">
    <property type="entry name" value="Prot_kinase_dom"/>
</dbReference>
<dbReference type="EMBL" id="CAXLJM020000007">
    <property type="protein sequence ID" value="CAL8074433.1"/>
    <property type="molecule type" value="Genomic_DNA"/>
</dbReference>
<evidence type="ECO:0000256" key="4">
    <source>
        <dbReference type="SAM" id="Phobius"/>
    </source>
</evidence>
<protein>
    <recommendedName>
        <fullName evidence="5">Protein kinase domain-containing protein</fullName>
    </recommendedName>
</protein>
<dbReference type="PROSITE" id="PS00109">
    <property type="entry name" value="PROTEIN_KINASE_TYR"/>
    <property type="match status" value="1"/>
</dbReference>
<comment type="subcellular location">
    <subcellularLocation>
        <location evidence="1">Membrane</location>
        <topology evidence="1">Single-pass membrane protein</topology>
    </subcellularLocation>
</comment>
<dbReference type="Proteomes" id="UP001642540">
    <property type="component" value="Unassembled WGS sequence"/>
</dbReference>
<dbReference type="InterPro" id="IPR017441">
    <property type="entry name" value="Protein_kinase_ATP_BS"/>
</dbReference>
<feature type="binding site" evidence="3">
    <location>
        <position position="643"/>
    </location>
    <ligand>
        <name>ATP</name>
        <dbReference type="ChEBI" id="CHEBI:30616"/>
    </ligand>
</feature>
<feature type="domain" description="Protein kinase" evidence="5">
    <location>
        <begin position="614"/>
        <end position="943"/>
    </location>
</feature>
<evidence type="ECO:0000259" key="5">
    <source>
        <dbReference type="PROSITE" id="PS50011"/>
    </source>
</evidence>
<dbReference type="Gene3D" id="1.10.510.10">
    <property type="entry name" value="Transferase(Phosphotransferase) domain 1"/>
    <property type="match status" value="1"/>
</dbReference>
<dbReference type="InterPro" id="IPR050122">
    <property type="entry name" value="RTK"/>
</dbReference>
<dbReference type="SUPFAM" id="SSF56112">
    <property type="entry name" value="Protein kinase-like (PK-like)"/>
    <property type="match status" value="1"/>
</dbReference>
<evidence type="ECO:0000313" key="6">
    <source>
        <dbReference type="EMBL" id="CAL8074433.1"/>
    </source>
</evidence>
<evidence type="ECO:0000256" key="3">
    <source>
        <dbReference type="PROSITE-ProRule" id="PRU10141"/>
    </source>
</evidence>
<keyword evidence="4" id="KW-0812">Transmembrane</keyword>